<evidence type="ECO:0000313" key="8">
    <source>
        <dbReference type="Proteomes" id="UP001338125"/>
    </source>
</evidence>
<dbReference type="Pfam" id="PF00067">
    <property type="entry name" value="p450"/>
    <property type="match status" value="2"/>
</dbReference>
<gene>
    <name evidence="7" type="ORF">PT974_01811</name>
</gene>
<dbReference type="PANTHER" id="PTHR46300">
    <property type="entry name" value="P450, PUTATIVE (EUROFUNG)-RELATED-RELATED"/>
    <property type="match status" value="1"/>
</dbReference>
<evidence type="ECO:0000256" key="1">
    <source>
        <dbReference type="ARBA" id="ARBA00010617"/>
    </source>
</evidence>
<dbReference type="InterPro" id="IPR001128">
    <property type="entry name" value="Cyt_P450"/>
</dbReference>
<dbReference type="GO" id="GO:0004497">
    <property type="term" value="F:monooxygenase activity"/>
    <property type="evidence" value="ECO:0007669"/>
    <property type="project" value="UniProtKB-KW"/>
</dbReference>
<comment type="caution">
    <text evidence="7">The sequence shown here is derived from an EMBL/GenBank/DDBJ whole genome shotgun (WGS) entry which is preliminary data.</text>
</comment>
<dbReference type="SUPFAM" id="SSF48264">
    <property type="entry name" value="Cytochrome P450"/>
    <property type="match status" value="1"/>
</dbReference>
<dbReference type="InterPro" id="IPR036396">
    <property type="entry name" value="Cyt_P450_sf"/>
</dbReference>
<dbReference type="InterPro" id="IPR050364">
    <property type="entry name" value="Cytochrome_P450_fung"/>
</dbReference>
<organism evidence="7 8">
    <name type="scientific">Cladobotryum mycophilum</name>
    <dbReference type="NCBI Taxonomy" id="491253"/>
    <lineage>
        <taxon>Eukaryota</taxon>
        <taxon>Fungi</taxon>
        <taxon>Dikarya</taxon>
        <taxon>Ascomycota</taxon>
        <taxon>Pezizomycotina</taxon>
        <taxon>Sordariomycetes</taxon>
        <taxon>Hypocreomycetidae</taxon>
        <taxon>Hypocreales</taxon>
        <taxon>Hypocreaceae</taxon>
        <taxon>Cladobotryum</taxon>
    </lineage>
</organism>
<keyword evidence="6" id="KW-0812">Transmembrane</keyword>
<sequence length="507" mass="57020">MAIAIADTEIPLWSATIVALIIVLVVAGTVSLPGSREKGLPPGPPTVPFLGNINLLPKTGIHLLFTNWAKTYGSIFSVKIGHGTMVVLTSAYHATQLLDKRSAKYSHRPPSYVVGDLVFGGDHPMFMDPDERWKLRRKLYFQLMNESRCNTEHVRLIEAESTKLLRDICLEPENVMQHPGRYTNSVISSLVCGMRTPRFDTHHYVTLGKIMTDLSALGEIGATPPIDLLPILKYVPERLMGYWRTRAANLNKLLLGLYHPLVDRLLERRQKIGSIGGTDTTSTTLLVLIQAMVTNLDVQLEAQKQIDSVVDEFTLPSWEHYDQLPLVSMIVKECLRWRPPLPGAFPHALARDDEIDGMKIPQGSTIVLNIWGMHQDASRYSHPEKYDPYRYEGQTQPASAYTNSGHEKRDHFSYGAGRRICPGIHLAERALFVATARLLWAFTMKPKVDADGKEVPIDTKPETAYKDGFLNQVRPFEVDVRVRSERRKETILAAEAKAEVDVFSTYL</sequence>
<dbReference type="EMBL" id="JAVFKD010000002">
    <property type="protein sequence ID" value="KAK5996476.1"/>
    <property type="molecule type" value="Genomic_DNA"/>
</dbReference>
<dbReference type="Proteomes" id="UP001338125">
    <property type="component" value="Unassembled WGS sequence"/>
</dbReference>
<accession>A0ABR0SWC5</accession>
<keyword evidence="3" id="KW-0560">Oxidoreductase</keyword>
<evidence type="ECO:0000256" key="3">
    <source>
        <dbReference type="ARBA" id="ARBA00023002"/>
    </source>
</evidence>
<dbReference type="PANTHER" id="PTHR46300:SF2">
    <property type="entry name" value="CYTOCHROME P450 MONOOXYGENASE ALNH-RELATED"/>
    <property type="match status" value="1"/>
</dbReference>
<proteinExistence type="inferred from homology"/>
<dbReference type="CDD" id="cd11065">
    <property type="entry name" value="CYP64-like"/>
    <property type="match status" value="1"/>
</dbReference>
<keyword evidence="6" id="KW-1133">Transmembrane helix</keyword>
<evidence type="ECO:0000256" key="6">
    <source>
        <dbReference type="SAM" id="Phobius"/>
    </source>
</evidence>
<evidence type="ECO:0000313" key="7">
    <source>
        <dbReference type="EMBL" id="KAK5996476.1"/>
    </source>
</evidence>
<comment type="similarity">
    <text evidence="1">Belongs to the cytochrome P450 family.</text>
</comment>
<evidence type="ECO:0000256" key="4">
    <source>
        <dbReference type="ARBA" id="ARBA00023004"/>
    </source>
</evidence>
<protein>
    <submittedName>
        <fullName evidence="7">Cytochrome P450 monooxygenase</fullName>
    </submittedName>
</protein>
<evidence type="ECO:0000256" key="2">
    <source>
        <dbReference type="ARBA" id="ARBA00022723"/>
    </source>
</evidence>
<evidence type="ECO:0000256" key="5">
    <source>
        <dbReference type="ARBA" id="ARBA00023033"/>
    </source>
</evidence>
<name>A0ABR0SWC5_9HYPO</name>
<feature type="transmembrane region" description="Helical" evidence="6">
    <location>
        <begin position="12"/>
        <end position="32"/>
    </location>
</feature>
<dbReference type="PRINTS" id="PR00463">
    <property type="entry name" value="EP450I"/>
</dbReference>
<keyword evidence="6" id="KW-0472">Membrane</keyword>
<keyword evidence="2" id="KW-0479">Metal-binding</keyword>
<keyword evidence="5 7" id="KW-0503">Monooxygenase</keyword>
<reference evidence="7 8" key="1">
    <citation type="submission" date="2024-01" db="EMBL/GenBank/DDBJ databases">
        <title>Complete genome of Cladobotryum mycophilum ATHUM6906.</title>
        <authorList>
            <person name="Christinaki A.C."/>
            <person name="Myridakis A.I."/>
            <person name="Kouvelis V.N."/>
        </authorList>
    </citation>
    <scope>NUCLEOTIDE SEQUENCE [LARGE SCALE GENOMIC DNA]</scope>
    <source>
        <strain evidence="7 8">ATHUM6906</strain>
    </source>
</reference>
<keyword evidence="4" id="KW-0408">Iron</keyword>
<dbReference type="Gene3D" id="1.10.630.10">
    <property type="entry name" value="Cytochrome P450"/>
    <property type="match status" value="2"/>
</dbReference>
<dbReference type="InterPro" id="IPR002401">
    <property type="entry name" value="Cyt_P450_E_grp-I"/>
</dbReference>
<keyword evidence="8" id="KW-1185">Reference proteome</keyword>
<dbReference type="PRINTS" id="PR00385">
    <property type="entry name" value="P450"/>
</dbReference>